<dbReference type="InterPro" id="IPR050791">
    <property type="entry name" value="Aldo-Keto_reductase"/>
</dbReference>
<dbReference type="SUPFAM" id="SSF51430">
    <property type="entry name" value="NAD(P)-linked oxidoreductase"/>
    <property type="match status" value="1"/>
</dbReference>
<evidence type="ECO:0000256" key="1">
    <source>
        <dbReference type="ARBA" id="ARBA00023002"/>
    </source>
</evidence>
<accession>A0A7T4A0H4</accession>
<dbReference type="EMBL" id="CP065989">
    <property type="protein sequence ID" value="QQB14997.1"/>
    <property type="molecule type" value="Genomic_DNA"/>
</dbReference>
<proteinExistence type="predicted"/>
<dbReference type="GO" id="GO:0016491">
    <property type="term" value="F:oxidoreductase activity"/>
    <property type="evidence" value="ECO:0007669"/>
    <property type="project" value="UniProtKB-KW"/>
</dbReference>
<gene>
    <name evidence="3" type="ORF">I6H47_03235</name>
</gene>
<keyword evidence="1" id="KW-0560">Oxidoreductase</keyword>
<dbReference type="Gene3D" id="3.20.20.100">
    <property type="entry name" value="NADP-dependent oxidoreductase domain"/>
    <property type="match status" value="1"/>
</dbReference>
<dbReference type="RefSeq" id="WP_198500030.1">
    <property type="nucleotide sequence ID" value="NZ_CP065989.1"/>
</dbReference>
<dbReference type="Proteomes" id="UP000595374">
    <property type="component" value="Chromosome"/>
</dbReference>
<dbReference type="AlphaFoldDB" id="A0A7T4A0H4"/>
<dbReference type="InterPro" id="IPR023210">
    <property type="entry name" value="NADP_OxRdtase_dom"/>
</dbReference>
<evidence type="ECO:0000313" key="3">
    <source>
        <dbReference type="EMBL" id="QQB14997.1"/>
    </source>
</evidence>
<sequence>MTDRPQTGLPHTRLGALDVPRMGLGCMGMTMVYGRGDPAGGVATIRHALDRGVTLLDTADMYANGANEELVARAIAGRRDEAIIATKCGITTLPVVGLPRGVKGDPAYIRTSAEASLRRLGTDVIDLYYLHRIDPTVPIAESVGAMAELVDRGLVREIGLSEVGAADLRTAHATHPIAAIEMEWSIVSRELEDDVVPVARELGIGIVAYSPISRGMLSGDAAALKPGLLDFRRFLPRWSRRNREHNAQLVDTIRGIAARNRATPAQVALAWLLRRGDDVVPIPGTSKPHRLDENLGAFALDLPPGDLTILDGLTAAGARYRDGGAGV</sequence>
<dbReference type="Pfam" id="PF00248">
    <property type="entry name" value="Aldo_ket_red"/>
    <property type="match status" value="1"/>
</dbReference>
<organism evidence="3 4">
    <name type="scientific">Brevibacterium casei</name>
    <dbReference type="NCBI Taxonomy" id="33889"/>
    <lineage>
        <taxon>Bacteria</taxon>
        <taxon>Bacillati</taxon>
        <taxon>Actinomycetota</taxon>
        <taxon>Actinomycetes</taxon>
        <taxon>Micrococcales</taxon>
        <taxon>Brevibacteriaceae</taxon>
        <taxon>Brevibacterium</taxon>
    </lineage>
</organism>
<evidence type="ECO:0000259" key="2">
    <source>
        <dbReference type="Pfam" id="PF00248"/>
    </source>
</evidence>
<dbReference type="GO" id="GO:0005737">
    <property type="term" value="C:cytoplasm"/>
    <property type="evidence" value="ECO:0007669"/>
    <property type="project" value="TreeGrafter"/>
</dbReference>
<reference evidence="3 4" key="1">
    <citation type="submission" date="2020-12" db="EMBL/GenBank/DDBJ databases">
        <title>FDA dAtabase for Regulatory Grade micrObial Sequences (FDA-ARGOS): Supporting development and validation of Infectious Disease Dx tests.</title>
        <authorList>
            <person name="Sproer C."/>
            <person name="Gronow S."/>
            <person name="Severitt S."/>
            <person name="Schroder I."/>
            <person name="Tallon L."/>
            <person name="Sadzewicz L."/>
            <person name="Zhao X."/>
            <person name="Boylan J."/>
            <person name="Ott S."/>
            <person name="Bowen H."/>
            <person name="Vavikolanu K."/>
            <person name="Mehta A."/>
            <person name="Aluvathingal J."/>
            <person name="Nadendla S."/>
            <person name="Lowell S."/>
            <person name="Myers T."/>
            <person name="Yan Y."/>
            <person name="Sichtig H."/>
        </authorList>
    </citation>
    <scope>NUCLEOTIDE SEQUENCE [LARGE SCALE GENOMIC DNA]</scope>
    <source>
        <strain evidence="3 4">FDAARGOS_990</strain>
    </source>
</reference>
<protein>
    <submittedName>
        <fullName evidence="3">Aldo/keto reductase</fullName>
    </submittedName>
</protein>
<evidence type="ECO:0000313" key="4">
    <source>
        <dbReference type="Proteomes" id="UP000595374"/>
    </source>
</evidence>
<dbReference type="InterPro" id="IPR036812">
    <property type="entry name" value="NAD(P)_OxRdtase_dom_sf"/>
</dbReference>
<feature type="domain" description="NADP-dependent oxidoreductase" evidence="2">
    <location>
        <begin position="21"/>
        <end position="313"/>
    </location>
</feature>
<dbReference type="PANTHER" id="PTHR43625:SF40">
    <property type="entry name" value="ALDO-KETO REDUCTASE YAKC [NADP(+)]"/>
    <property type="match status" value="1"/>
</dbReference>
<dbReference type="PANTHER" id="PTHR43625">
    <property type="entry name" value="AFLATOXIN B1 ALDEHYDE REDUCTASE"/>
    <property type="match status" value="1"/>
</dbReference>
<name>A0A7T4A0H4_9MICO</name>